<feature type="compositionally biased region" description="Gly residues" evidence="3">
    <location>
        <begin position="1"/>
        <end position="11"/>
    </location>
</feature>
<feature type="domain" description="Peptidase A1" evidence="4">
    <location>
        <begin position="115"/>
        <end position="559"/>
    </location>
</feature>
<reference evidence="5" key="1">
    <citation type="submission" date="2020-10" db="EMBL/GenBank/DDBJ databases">
        <title>Unveiling of a novel bifunctional photoreceptor, Dualchrome1, isolated from a cosmopolitan green alga.</title>
        <authorList>
            <person name="Suzuki S."/>
            <person name="Kawachi M."/>
        </authorList>
    </citation>
    <scope>NUCLEOTIDE SEQUENCE</scope>
    <source>
        <strain evidence="5">NIES 2893</strain>
    </source>
</reference>
<feature type="compositionally biased region" description="Basic and acidic residues" evidence="3">
    <location>
        <begin position="37"/>
        <end position="46"/>
    </location>
</feature>
<feature type="region of interest" description="Disordered" evidence="3">
    <location>
        <begin position="1"/>
        <end position="46"/>
    </location>
</feature>
<dbReference type="InterPro" id="IPR032861">
    <property type="entry name" value="TAXi_N"/>
</dbReference>
<evidence type="ECO:0000313" key="6">
    <source>
        <dbReference type="Proteomes" id="UP000660262"/>
    </source>
</evidence>
<sequence>MVGGDGGGDGGLSMPSSSLPSSLPSSDDSSHHRVNHRYRDYQPGEYVRIDDSPRASASASAEPAPLVAQIIMHSDHGGGGDHNNGNSSNDNNNNNGIFNFAILPIKGSIQRNGYFYVDVQLGTPERTFSLIVDTGSSTTYVPCKECASECGDHKLHTPYNPATSSTFRGVSCGSLECATGICSTDVLSSDESSFLGTSACLYTRHYAEHSSSTGQLVSDLIHIPLFDGEMMNNASSSSAPTSSSSSVSRRVVFGCEIRETGYIYEQTADGVLGLGRSKDAIVPQLTATSLPIDSTLTSASFALCIADTRDNNSETAAGSLIMGTPPLPRAMRDKVKHVSLTLDPRHPTHHIVALKGVRVGNTTLPTTTKSSEIVRSTVGSLAKAVQAAFSGDLSFSAALKHEEELGDLPFGRLLAVVDSGTTWLYLPSAGALYQRFVTLVDAHVTARGGVRIAAADGGGDVCWVHVPGGGGGKEEGSGGGDGDAAGALNKLFPSAALVFEDGVELQLPPEHMLFAHRIVPGAFCLGVFESGGQSAVVGAAALRDVLVTFDVERARLGILQDNRHFACAKVADMIGDYARALKKTLL</sequence>
<evidence type="ECO:0000259" key="4">
    <source>
        <dbReference type="PROSITE" id="PS51767"/>
    </source>
</evidence>
<protein>
    <recommendedName>
        <fullName evidence="4">Peptidase A1 domain-containing protein</fullName>
    </recommendedName>
</protein>
<evidence type="ECO:0000256" key="2">
    <source>
        <dbReference type="RuleBase" id="RU000454"/>
    </source>
</evidence>
<dbReference type="InterPro" id="IPR001969">
    <property type="entry name" value="Aspartic_peptidase_AS"/>
</dbReference>
<dbReference type="GO" id="GO:0004190">
    <property type="term" value="F:aspartic-type endopeptidase activity"/>
    <property type="evidence" value="ECO:0007669"/>
    <property type="project" value="UniProtKB-KW"/>
</dbReference>
<dbReference type="PANTHER" id="PTHR13683">
    <property type="entry name" value="ASPARTYL PROTEASES"/>
    <property type="match status" value="1"/>
</dbReference>
<dbReference type="AlphaFoldDB" id="A0A830H7B6"/>
<keyword evidence="2" id="KW-0064">Aspartyl protease</keyword>
<dbReference type="PRINTS" id="PR00792">
    <property type="entry name" value="PEPSIN"/>
</dbReference>
<accession>A0A830H7B6</accession>
<keyword evidence="6" id="KW-1185">Reference proteome</keyword>
<organism evidence="5 6">
    <name type="scientific">Pycnococcus provasolii</name>
    <dbReference type="NCBI Taxonomy" id="41880"/>
    <lineage>
        <taxon>Eukaryota</taxon>
        <taxon>Viridiplantae</taxon>
        <taxon>Chlorophyta</taxon>
        <taxon>Pseudoscourfieldiophyceae</taxon>
        <taxon>Pseudoscourfieldiales</taxon>
        <taxon>Pycnococcaceae</taxon>
        <taxon>Pycnococcus</taxon>
    </lineage>
</organism>
<evidence type="ECO:0000256" key="1">
    <source>
        <dbReference type="ARBA" id="ARBA00007447"/>
    </source>
</evidence>
<dbReference type="EMBL" id="BNJQ01000004">
    <property type="protein sequence ID" value="GHP02954.1"/>
    <property type="molecule type" value="Genomic_DNA"/>
</dbReference>
<feature type="compositionally biased region" description="Low complexity" evidence="3">
    <location>
        <begin position="12"/>
        <end position="27"/>
    </location>
</feature>
<evidence type="ECO:0000256" key="3">
    <source>
        <dbReference type="SAM" id="MobiDB-lite"/>
    </source>
</evidence>
<dbReference type="Pfam" id="PF14541">
    <property type="entry name" value="TAXi_C"/>
    <property type="match status" value="1"/>
</dbReference>
<dbReference type="PANTHER" id="PTHR13683:SF817">
    <property type="entry name" value="OS07G0592200 PROTEIN"/>
    <property type="match status" value="1"/>
</dbReference>
<name>A0A830H7B6_9CHLO</name>
<comment type="similarity">
    <text evidence="1 2">Belongs to the peptidase A1 family.</text>
</comment>
<dbReference type="InterPro" id="IPR032799">
    <property type="entry name" value="TAXi_C"/>
</dbReference>
<keyword evidence="2" id="KW-0378">Hydrolase</keyword>
<dbReference type="Gene3D" id="2.40.70.10">
    <property type="entry name" value="Acid Proteases"/>
    <property type="match status" value="2"/>
</dbReference>
<dbReference type="PROSITE" id="PS51767">
    <property type="entry name" value="PEPTIDASE_A1"/>
    <property type="match status" value="1"/>
</dbReference>
<proteinExistence type="inferred from homology"/>
<comment type="caution">
    <text evidence="5">The sequence shown here is derived from an EMBL/GenBank/DDBJ whole genome shotgun (WGS) entry which is preliminary data.</text>
</comment>
<dbReference type="SUPFAM" id="SSF50630">
    <property type="entry name" value="Acid proteases"/>
    <property type="match status" value="1"/>
</dbReference>
<dbReference type="InterPro" id="IPR033121">
    <property type="entry name" value="PEPTIDASE_A1"/>
</dbReference>
<keyword evidence="2" id="KW-0645">Protease</keyword>
<dbReference type="InterPro" id="IPR021109">
    <property type="entry name" value="Peptidase_aspartic_dom_sf"/>
</dbReference>
<gene>
    <name evidence="5" type="ORF">PPROV_000170900</name>
</gene>
<dbReference type="Proteomes" id="UP000660262">
    <property type="component" value="Unassembled WGS sequence"/>
</dbReference>
<dbReference type="GO" id="GO:0006508">
    <property type="term" value="P:proteolysis"/>
    <property type="evidence" value="ECO:0007669"/>
    <property type="project" value="UniProtKB-KW"/>
</dbReference>
<dbReference type="InterPro" id="IPR001461">
    <property type="entry name" value="Aspartic_peptidase_A1"/>
</dbReference>
<dbReference type="OrthoDB" id="2747330at2759"/>
<evidence type="ECO:0000313" key="5">
    <source>
        <dbReference type="EMBL" id="GHP02954.1"/>
    </source>
</evidence>
<dbReference type="PROSITE" id="PS00141">
    <property type="entry name" value="ASP_PROTEASE"/>
    <property type="match status" value="2"/>
</dbReference>
<dbReference type="Pfam" id="PF14543">
    <property type="entry name" value="TAXi_N"/>
    <property type="match status" value="1"/>
</dbReference>